<proteinExistence type="predicted"/>
<evidence type="ECO:0000313" key="1">
    <source>
        <dbReference type="EMBL" id="GAI68446.1"/>
    </source>
</evidence>
<sequence length="54" mass="6177">MSNYWHNGRRQTARVGTPVPLARLRLGMQIHLSGMDFGCVWQITRILPPDEKGD</sequence>
<reference evidence="1" key="1">
    <citation type="journal article" date="2014" name="Front. Microbiol.">
        <title>High frequency of phylogenetically diverse reductive dehalogenase-homologous genes in deep subseafloor sedimentary metagenomes.</title>
        <authorList>
            <person name="Kawai M."/>
            <person name="Futagami T."/>
            <person name="Toyoda A."/>
            <person name="Takaki Y."/>
            <person name="Nishi S."/>
            <person name="Hori S."/>
            <person name="Arai W."/>
            <person name="Tsubouchi T."/>
            <person name="Morono Y."/>
            <person name="Uchiyama I."/>
            <person name="Ito T."/>
            <person name="Fujiyama A."/>
            <person name="Inagaki F."/>
            <person name="Takami H."/>
        </authorList>
    </citation>
    <scope>NUCLEOTIDE SEQUENCE</scope>
    <source>
        <strain evidence="1">Expedition CK06-06</strain>
    </source>
</reference>
<feature type="non-terminal residue" evidence="1">
    <location>
        <position position="54"/>
    </location>
</feature>
<organism evidence="1">
    <name type="scientific">marine sediment metagenome</name>
    <dbReference type="NCBI Taxonomy" id="412755"/>
    <lineage>
        <taxon>unclassified sequences</taxon>
        <taxon>metagenomes</taxon>
        <taxon>ecological metagenomes</taxon>
    </lineage>
</organism>
<accession>X1RN87</accession>
<dbReference type="EMBL" id="BARV01044031">
    <property type="protein sequence ID" value="GAI68446.1"/>
    <property type="molecule type" value="Genomic_DNA"/>
</dbReference>
<dbReference type="AlphaFoldDB" id="X1RN87"/>
<name>X1RN87_9ZZZZ</name>
<gene>
    <name evidence="1" type="ORF">S06H3_65408</name>
</gene>
<comment type="caution">
    <text evidence="1">The sequence shown here is derived from an EMBL/GenBank/DDBJ whole genome shotgun (WGS) entry which is preliminary data.</text>
</comment>
<protein>
    <submittedName>
        <fullName evidence="1">Uncharacterized protein</fullName>
    </submittedName>
</protein>